<gene>
    <name evidence="1" type="ORF">BU26DRAFT_498665</name>
</gene>
<reference evidence="1" key="1">
    <citation type="journal article" date="2020" name="Stud. Mycol.">
        <title>101 Dothideomycetes genomes: a test case for predicting lifestyles and emergence of pathogens.</title>
        <authorList>
            <person name="Haridas S."/>
            <person name="Albert R."/>
            <person name="Binder M."/>
            <person name="Bloem J."/>
            <person name="Labutti K."/>
            <person name="Salamov A."/>
            <person name="Andreopoulos B."/>
            <person name="Baker S."/>
            <person name="Barry K."/>
            <person name="Bills G."/>
            <person name="Bluhm B."/>
            <person name="Cannon C."/>
            <person name="Castanera R."/>
            <person name="Culley D."/>
            <person name="Daum C."/>
            <person name="Ezra D."/>
            <person name="Gonzalez J."/>
            <person name="Henrissat B."/>
            <person name="Kuo A."/>
            <person name="Liang C."/>
            <person name="Lipzen A."/>
            <person name="Lutzoni F."/>
            <person name="Magnuson J."/>
            <person name="Mondo S."/>
            <person name="Nolan M."/>
            <person name="Ohm R."/>
            <person name="Pangilinan J."/>
            <person name="Park H.-J."/>
            <person name="Ramirez L."/>
            <person name="Alfaro M."/>
            <person name="Sun H."/>
            <person name="Tritt A."/>
            <person name="Yoshinaga Y."/>
            <person name="Zwiers L.-H."/>
            <person name="Turgeon B."/>
            <person name="Goodwin S."/>
            <person name="Spatafora J."/>
            <person name="Crous P."/>
            <person name="Grigoriev I."/>
        </authorList>
    </citation>
    <scope>NUCLEOTIDE SEQUENCE</scope>
    <source>
        <strain evidence="1">CBS 122368</strain>
    </source>
</reference>
<accession>A0A6A6IZB4</accession>
<evidence type="ECO:0000313" key="2">
    <source>
        <dbReference type="Proteomes" id="UP000800094"/>
    </source>
</evidence>
<keyword evidence="2" id="KW-1185">Reference proteome</keyword>
<name>A0A6A6IZB4_9PLEO</name>
<sequence length="370" mass="41291">MTFLSRAVLSLNVSEVYGIDDTWGCRINDVEEEARQGCHYFQLLSPNLDPQLNQRRRKEGEKHHGNETCYSNVQVDLRFASIWMRIPASCGFTFGGRAGRRAVGNRHPDIEIASTSIACEVNGDLFARAREGCIGLRRLLRRMTVSTVYLDEECTHRHRRDGRLVTMSFLQFLPTTRLTMEFARDAAGPGCSICEVHEPLFTRTRVTESTFLGSSWRAVSTESIWVLTSLTDYIGIKSLSCEADKVGGIQFARLCFPSSPLRELLDFFCSSIPSSSYSSFIEVIATEPGRVGYLAFQDDMTRSKGVRPHCTAISRHIKASCLFNSSPARSGFRTLTVVNSHHRPTARGTWSSCLEVALTCGHGAPSSRLK</sequence>
<dbReference type="RefSeq" id="XP_033690909.1">
    <property type="nucleotide sequence ID" value="XM_033826350.1"/>
</dbReference>
<dbReference type="Proteomes" id="UP000800094">
    <property type="component" value="Unassembled WGS sequence"/>
</dbReference>
<proteinExistence type="predicted"/>
<organism evidence="1 2">
    <name type="scientific">Trematosphaeria pertusa</name>
    <dbReference type="NCBI Taxonomy" id="390896"/>
    <lineage>
        <taxon>Eukaryota</taxon>
        <taxon>Fungi</taxon>
        <taxon>Dikarya</taxon>
        <taxon>Ascomycota</taxon>
        <taxon>Pezizomycotina</taxon>
        <taxon>Dothideomycetes</taxon>
        <taxon>Pleosporomycetidae</taxon>
        <taxon>Pleosporales</taxon>
        <taxon>Massarineae</taxon>
        <taxon>Trematosphaeriaceae</taxon>
        <taxon>Trematosphaeria</taxon>
    </lineage>
</organism>
<dbReference type="AlphaFoldDB" id="A0A6A6IZB4"/>
<dbReference type="GeneID" id="54579680"/>
<protein>
    <submittedName>
        <fullName evidence="1">Uncharacterized protein</fullName>
    </submittedName>
</protein>
<dbReference type="EMBL" id="ML987189">
    <property type="protein sequence ID" value="KAF2255905.1"/>
    <property type="molecule type" value="Genomic_DNA"/>
</dbReference>
<evidence type="ECO:0000313" key="1">
    <source>
        <dbReference type="EMBL" id="KAF2255905.1"/>
    </source>
</evidence>